<protein>
    <submittedName>
        <fullName evidence="2">Uncharacterized protein</fullName>
    </submittedName>
</protein>
<organism evidence="2 3">
    <name type="scientific">Symbiodinium natans</name>
    <dbReference type="NCBI Taxonomy" id="878477"/>
    <lineage>
        <taxon>Eukaryota</taxon>
        <taxon>Sar</taxon>
        <taxon>Alveolata</taxon>
        <taxon>Dinophyceae</taxon>
        <taxon>Suessiales</taxon>
        <taxon>Symbiodiniaceae</taxon>
        <taxon>Symbiodinium</taxon>
    </lineage>
</organism>
<evidence type="ECO:0000313" key="2">
    <source>
        <dbReference type="EMBL" id="CAE7030165.1"/>
    </source>
</evidence>
<dbReference type="EMBL" id="CAJNDS010000224">
    <property type="protein sequence ID" value="CAE7030165.1"/>
    <property type="molecule type" value="Genomic_DNA"/>
</dbReference>
<proteinExistence type="predicted"/>
<reference evidence="2" key="1">
    <citation type="submission" date="2021-02" db="EMBL/GenBank/DDBJ databases">
        <authorList>
            <person name="Dougan E. K."/>
            <person name="Rhodes N."/>
            <person name="Thang M."/>
            <person name="Chan C."/>
        </authorList>
    </citation>
    <scope>NUCLEOTIDE SEQUENCE</scope>
</reference>
<dbReference type="OrthoDB" id="425760at2759"/>
<keyword evidence="1" id="KW-1133">Transmembrane helix</keyword>
<gene>
    <name evidence="2" type="ORF">SNAT2548_LOCUS3673</name>
</gene>
<evidence type="ECO:0000313" key="3">
    <source>
        <dbReference type="Proteomes" id="UP000604046"/>
    </source>
</evidence>
<name>A0A812ICH0_9DINO</name>
<dbReference type="AlphaFoldDB" id="A0A812ICH0"/>
<accession>A0A812ICH0</accession>
<sequence length="111" mass="12331">MPLIGSVAHLPLAGWPAVAQGVEIRLIEQENNAKFQAMMQLIGFVCGSITSSLYPHLFYAEATTYSYKVFPYAISSFFLLFTVPIYIFYNGPQQLAMCEKIDQEAGSVARV</sequence>
<evidence type="ECO:0000256" key="1">
    <source>
        <dbReference type="SAM" id="Phobius"/>
    </source>
</evidence>
<comment type="caution">
    <text evidence="2">The sequence shown here is derived from an EMBL/GenBank/DDBJ whole genome shotgun (WGS) entry which is preliminary data.</text>
</comment>
<keyword evidence="1" id="KW-0812">Transmembrane</keyword>
<feature type="transmembrane region" description="Helical" evidence="1">
    <location>
        <begin position="69"/>
        <end position="89"/>
    </location>
</feature>
<dbReference type="Proteomes" id="UP000604046">
    <property type="component" value="Unassembled WGS sequence"/>
</dbReference>
<keyword evidence="1" id="KW-0472">Membrane</keyword>
<feature type="transmembrane region" description="Helical" evidence="1">
    <location>
        <begin position="37"/>
        <end position="57"/>
    </location>
</feature>
<keyword evidence="3" id="KW-1185">Reference proteome</keyword>